<evidence type="ECO:0000256" key="4">
    <source>
        <dbReference type="ARBA" id="ARBA00022807"/>
    </source>
</evidence>
<accession>A0A1Z2XRV4</accession>
<dbReference type="InterPro" id="IPR051202">
    <property type="entry name" value="Peptidase_C40"/>
</dbReference>
<dbReference type="EMBL" id="CP021422">
    <property type="protein sequence ID" value="ASB41139.1"/>
    <property type="molecule type" value="Genomic_DNA"/>
</dbReference>
<dbReference type="Pfam" id="PF00877">
    <property type="entry name" value="NLPC_P60"/>
    <property type="match status" value="1"/>
</dbReference>
<dbReference type="InterPro" id="IPR038765">
    <property type="entry name" value="Papain-like_cys_pep_sf"/>
</dbReference>
<dbReference type="InterPro" id="IPR000064">
    <property type="entry name" value="NLP_P60_dom"/>
</dbReference>
<proteinExistence type="inferred from homology"/>
<name>A0A1Z2XRV4_9FIRM</name>
<evidence type="ECO:0000313" key="8">
    <source>
        <dbReference type="Proteomes" id="UP000196710"/>
    </source>
</evidence>
<keyword evidence="2" id="KW-0645">Protease</keyword>
<keyword evidence="8" id="KW-1185">Reference proteome</keyword>
<dbReference type="Proteomes" id="UP000196710">
    <property type="component" value="Chromosome"/>
</dbReference>
<reference evidence="8" key="2">
    <citation type="submission" date="2017-05" db="EMBL/GenBank/DDBJ databases">
        <title>Improved OligoMM genomes.</title>
        <authorList>
            <person name="Garzetti D."/>
        </authorList>
    </citation>
    <scope>NUCLEOTIDE SEQUENCE [LARGE SCALE GENOMIC DNA]</scope>
    <source>
        <strain evidence="8">KB18</strain>
    </source>
</reference>
<evidence type="ECO:0000313" key="6">
    <source>
        <dbReference type="EMBL" id="ASB41139.1"/>
    </source>
</evidence>
<reference evidence="7 9" key="3">
    <citation type="submission" date="2020-11" db="EMBL/GenBank/DDBJ databases">
        <title>Closed and high quality bacterial genomes of the OMM12 community.</title>
        <authorList>
            <person name="Marbouty M."/>
            <person name="Lamy-Besnier Q."/>
            <person name="Debarbieux L."/>
            <person name="Koszul R."/>
        </authorList>
    </citation>
    <scope>NUCLEOTIDE SEQUENCE [LARGE SCALE GENOMIC DNA]</scope>
    <source>
        <strain evidence="7 9">KB18</strain>
    </source>
</reference>
<organism evidence="7 9">
    <name type="scientific">Acutalibacter muris</name>
    <dbReference type="NCBI Taxonomy" id="1796620"/>
    <lineage>
        <taxon>Bacteria</taxon>
        <taxon>Bacillati</taxon>
        <taxon>Bacillota</taxon>
        <taxon>Clostridia</taxon>
        <taxon>Eubacteriales</taxon>
        <taxon>Acutalibacteraceae</taxon>
        <taxon>Acutalibacter</taxon>
    </lineage>
</organism>
<dbReference type="AlphaFoldDB" id="A0A1Z2XRV4"/>
<reference evidence="6" key="1">
    <citation type="journal article" date="2017" name="Genome Announc.">
        <title>High-Quality Whole-Genome Sequences of the Oligo-Mouse-Microbiota Bacterial Community.</title>
        <authorList>
            <person name="Garzetti D."/>
            <person name="Brugiroux S."/>
            <person name="Bunk B."/>
            <person name="Pukall R."/>
            <person name="McCoy K.D."/>
            <person name="Macpherson A.J."/>
            <person name="Stecher B."/>
        </authorList>
    </citation>
    <scope>NUCLEOTIDE SEQUENCE</scope>
    <source>
        <strain evidence="6">KB18</strain>
    </source>
</reference>
<dbReference type="NCBIfam" id="NF045974">
    <property type="entry name" value="conju_CD1108"/>
    <property type="match status" value="1"/>
</dbReference>
<evidence type="ECO:0000313" key="9">
    <source>
        <dbReference type="Proteomes" id="UP000596035"/>
    </source>
</evidence>
<dbReference type="PANTHER" id="PTHR47053">
    <property type="entry name" value="MUREIN DD-ENDOPEPTIDASE MEPH-RELATED"/>
    <property type="match status" value="1"/>
</dbReference>
<evidence type="ECO:0000256" key="2">
    <source>
        <dbReference type="ARBA" id="ARBA00022670"/>
    </source>
</evidence>
<keyword evidence="4" id="KW-0788">Thiol protease</keyword>
<comment type="similarity">
    <text evidence="1">Belongs to the peptidase C40 family.</text>
</comment>
<dbReference type="Proteomes" id="UP000596035">
    <property type="component" value="Chromosome"/>
</dbReference>
<dbReference type="PANTHER" id="PTHR47053:SF1">
    <property type="entry name" value="MUREIN DD-ENDOPEPTIDASE MEPH-RELATED"/>
    <property type="match status" value="1"/>
</dbReference>
<evidence type="ECO:0000313" key="7">
    <source>
        <dbReference type="EMBL" id="QQR30411.1"/>
    </source>
</evidence>
<dbReference type="SUPFAM" id="SSF54001">
    <property type="entry name" value="Cysteine proteinases"/>
    <property type="match status" value="1"/>
</dbReference>
<dbReference type="Gene3D" id="3.90.1720.10">
    <property type="entry name" value="endopeptidase domain like (from Nostoc punctiforme)"/>
    <property type="match status" value="1"/>
</dbReference>
<dbReference type="EMBL" id="CP065321">
    <property type="protein sequence ID" value="QQR30411.1"/>
    <property type="molecule type" value="Genomic_DNA"/>
</dbReference>
<keyword evidence="3" id="KW-0378">Hydrolase</keyword>
<dbReference type="PROSITE" id="PS51935">
    <property type="entry name" value="NLPC_P60"/>
    <property type="match status" value="1"/>
</dbReference>
<evidence type="ECO:0000256" key="3">
    <source>
        <dbReference type="ARBA" id="ARBA00022801"/>
    </source>
</evidence>
<dbReference type="GO" id="GO:0006508">
    <property type="term" value="P:proteolysis"/>
    <property type="evidence" value="ECO:0007669"/>
    <property type="project" value="UniProtKB-KW"/>
</dbReference>
<protein>
    <submittedName>
        <fullName evidence="7">C40 family peptidase</fullName>
    </submittedName>
</protein>
<evidence type="ECO:0000259" key="5">
    <source>
        <dbReference type="PROSITE" id="PS51935"/>
    </source>
</evidence>
<sequence length="425" mass="48164">MTIAKYLRISDEDRDLRTTGKDESDITELDRSKIEEQKKAVRAGYDIDIIPSDLATYGRDAKALLKELQSQNERMFMVTFLVMNTGRTEQELETNVFQSQSIAQKHNCVLRRLDFQQEQGLMSSLPLAQNLIEIQRGLDNQISNIESTHPGYDEYRYDLAEIGHNPYELASYLTVLFEDYTRAEVQSTLQSLFAQQYTLTLTPEVEVRYRTETRTDSEGNDYDVEVPYNYHILNVKLTNKGLGAVIRASGLTTEQSDRYDVLMTTSGNRSELFGEDVYGVSGGEYTDYDIPGEALTDEKFRRMITEAEKYLGYPYVWGGSSPSTSFDCSGFVSWVINHSGNGWNVGRLGARGLKNICDIIPPDQAKPGDLIFFHHTYDAPDPSDATHVGIYVGDGMMIHCGNPISYASTESNYWQSHFLCFGRIR</sequence>
<feature type="domain" description="NlpC/P60" evidence="5">
    <location>
        <begin position="297"/>
        <end position="425"/>
    </location>
</feature>
<gene>
    <name evidence="6" type="ORF">ADH66_11025</name>
    <name evidence="7" type="ORF">I5Q82_01335</name>
</gene>
<dbReference type="GO" id="GO:0008234">
    <property type="term" value="F:cysteine-type peptidase activity"/>
    <property type="evidence" value="ECO:0007669"/>
    <property type="project" value="UniProtKB-KW"/>
</dbReference>
<dbReference type="KEGG" id="amur:ADH66_11025"/>
<evidence type="ECO:0000256" key="1">
    <source>
        <dbReference type="ARBA" id="ARBA00007074"/>
    </source>
</evidence>